<proteinExistence type="predicted"/>
<reference evidence="1" key="1">
    <citation type="submission" date="2024-07" db="EMBL/GenBank/DDBJ databases">
        <title>Complete genome sequence of Prevotella sp. YM-2024 GTC17262.</title>
        <authorList>
            <person name="Hayashi M."/>
            <person name="Muto Y."/>
            <person name="Tanaka K."/>
            <person name="Niwa H."/>
        </authorList>
    </citation>
    <scope>NUCLEOTIDE SEQUENCE</scope>
    <source>
        <strain evidence="1">GTC17262</strain>
    </source>
</reference>
<name>A0AB33JL98_9BACT</name>
<protein>
    <submittedName>
        <fullName evidence="1">Uncharacterized protein</fullName>
    </submittedName>
</protein>
<dbReference type="EMBL" id="AP035789">
    <property type="protein sequence ID" value="BFO81662.1"/>
    <property type="molecule type" value="Genomic_DNA"/>
</dbReference>
<evidence type="ECO:0000313" key="1">
    <source>
        <dbReference type="EMBL" id="BFO81662.1"/>
    </source>
</evidence>
<organism evidence="1">
    <name type="scientific">Prevotella sp. GTC17262</name>
    <dbReference type="NCBI Taxonomy" id="3236797"/>
    <lineage>
        <taxon>Bacteria</taxon>
        <taxon>Pseudomonadati</taxon>
        <taxon>Bacteroidota</taxon>
        <taxon>Bacteroidia</taxon>
        <taxon>Bacteroidales</taxon>
        <taxon>Prevotellaceae</taxon>
        <taxon>Prevotella</taxon>
    </lineage>
</organism>
<gene>
    <name evidence="1" type="ORF">GTC17262_18530</name>
</gene>
<accession>A0AB33JL98</accession>
<sequence length="63" mass="7023">MLTSMPMRNKYVIPDVILIKVCPERFIAASITVHVTGNDAPEGTVADAKGYQWGDIDCNLWKE</sequence>
<dbReference type="AlphaFoldDB" id="A0AB33JL98"/>